<dbReference type="EMBL" id="LNIX01000003">
    <property type="protein sequence ID" value="OXA58545.1"/>
    <property type="molecule type" value="Genomic_DNA"/>
</dbReference>
<keyword evidence="17" id="KW-1185">Reference proteome</keyword>
<feature type="binding site" evidence="12">
    <location>
        <begin position="115"/>
        <end position="121"/>
    </location>
    <ligand>
        <name>D-threo-isocitrate</name>
        <dbReference type="ChEBI" id="CHEBI:15562"/>
    </ligand>
</feature>
<feature type="domain" description="Isopropylmalate dehydrogenase-like" evidence="15">
    <location>
        <begin position="30"/>
        <end position="422"/>
    </location>
</feature>
<evidence type="ECO:0000256" key="1">
    <source>
        <dbReference type="ARBA" id="ARBA00001936"/>
    </source>
</evidence>
<keyword evidence="3" id="KW-0329">Glyoxylate bypass</keyword>
<dbReference type="EC" id="1.1.1.42" evidence="10"/>
<dbReference type="PROSITE" id="PS00470">
    <property type="entry name" value="IDH_IMDH"/>
    <property type="match status" value="1"/>
</dbReference>
<dbReference type="FunFam" id="3.40.718.10:FF:000002">
    <property type="entry name" value="Isocitrate dehydrogenase [NADP]"/>
    <property type="match status" value="1"/>
</dbReference>
<gene>
    <name evidence="16" type="ORF">Fcan01_08243</name>
</gene>
<dbReference type="InterPro" id="IPR019818">
    <property type="entry name" value="IsoCit/isopropylmalate_DH_CS"/>
</dbReference>
<dbReference type="OMA" id="EYPVYNF"/>
<evidence type="ECO:0000256" key="4">
    <source>
        <dbReference type="ARBA" id="ARBA00022532"/>
    </source>
</evidence>
<keyword evidence="9 10" id="KW-0464">Manganese</keyword>
<dbReference type="AlphaFoldDB" id="A0A226ELI4"/>
<sequence length="433" mass="48769">MASTTPMKGLLRAVLGRSYSTQKRIQVSRPVVEMDGDEMTRIIWEKIKEKLIFPYVKVECLYYDLGLPYRDQTDDQVTFDAAHAILKHNVGIKCATITPDEARVTEFKLKKMWPSPNGTLRNILGGTVFREPILCQNIPRLVPGWVQPIIIGRHAFGDQYKATDTVVKPNSKVELVITPKAGGQPERFEVFTFNESGGVTLAMYNTDESISSFAHSSFQTALLKKWPLYMSTKNTILKRYDGRFLVIFQEIYEKEYKAKFEALGIWYEHRLIDDMVAQALKSSGGFIWACKNYDGDVQSDIIAQGYGSLGLMTSVLVCPDGKTIESEAAHGTVTRHYRMHQKGEQTSTNPIASIFAWTRGLAHRAELDKNPELKKFSQQLEKACVDCVESGKMTKDLAGCIHGLKNVKPGMFLNTMDFMDALAEQLEKNLGLK</sequence>
<dbReference type="GO" id="GO:0006102">
    <property type="term" value="P:isocitrate metabolic process"/>
    <property type="evidence" value="ECO:0007669"/>
    <property type="project" value="InterPro"/>
</dbReference>
<dbReference type="GO" id="GO:0006097">
    <property type="term" value="P:glyoxylate cycle"/>
    <property type="evidence" value="ECO:0007669"/>
    <property type="project" value="UniProtKB-KW"/>
</dbReference>
<dbReference type="GO" id="GO:0051287">
    <property type="term" value="F:NAD binding"/>
    <property type="evidence" value="ECO:0007669"/>
    <property type="project" value="InterPro"/>
</dbReference>
<feature type="binding site" evidence="14">
    <location>
        <begin position="331"/>
        <end position="336"/>
    </location>
    <ligand>
        <name>NADP(+)</name>
        <dbReference type="ChEBI" id="CHEBI:58349"/>
    </ligand>
</feature>
<keyword evidence="5 10" id="KW-0479">Metal-binding</keyword>
<dbReference type="Pfam" id="PF00180">
    <property type="entry name" value="Iso_dh"/>
    <property type="match status" value="1"/>
</dbReference>
<dbReference type="InterPro" id="IPR004790">
    <property type="entry name" value="Isocitrate_DH_NADP"/>
</dbReference>
<evidence type="ECO:0000256" key="6">
    <source>
        <dbReference type="ARBA" id="ARBA00022842"/>
    </source>
</evidence>
<feature type="binding site" evidence="14">
    <location>
        <position position="103"/>
    </location>
    <ligand>
        <name>NADP(+)</name>
        <dbReference type="ChEBI" id="CHEBI:58349"/>
    </ligand>
</feature>
<dbReference type="Proteomes" id="UP000198287">
    <property type="component" value="Unassembled WGS sequence"/>
</dbReference>
<organism evidence="16 17">
    <name type="scientific">Folsomia candida</name>
    <name type="common">Springtail</name>
    <dbReference type="NCBI Taxonomy" id="158441"/>
    <lineage>
        <taxon>Eukaryota</taxon>
        <taxon>Metazoa</taxon>
        <taxon>Ecdysozoa</taxon>
        <taxon>Arthropoda</taxon>
        <taxon>Hexapoda</taxon>
        <taxon>Collembola</taxon>
        <taxon>Entomobryomorpha</taxon>
        <taxon>Isotomoidea</taxon>
        <taxon>Isotomidae</taxon>
        <taxon>Proisotominae</taxon>
        <taxon>Folsomia</taxon>
    </lineage>
</organism>
<dbReference type="STRING" id="158441.A0A226ELI4"/>
<comment type="caution">
    <text evidence="16">The sequence shown here is derived from an EMBL/GenBank/DDBJ whole genome shotgun (WGS) entry which is preliminary data.</text>
</comment>
<comment type="catalytic activity">
    <reaction evidence="10">
        <text>D-threo-isocitrate + NADP(+) = 2-oxoglutarate + CO2 + NADPH</text>
        <dbReference type="Rhea" id="RHEA:19629"/>
        <dbReference type="ChEBI" id="CHEBI:15562"/>
        <dbReference type="ChEBI" id="CHEBI:16526"/>
        <dbReference type="ChEBI" id="CHEBI:16810"/>
        <dbReference type="ChEBI" id="CHEBI:57783"/>
        <dbReference type="ChEBI" id="CHEBI:58349"/>
        <dbReference type="EC" id="1.1.1.42"/>
    </reaction>
</comment>
<evidence type="ECO:0000259" key="15">
    <source>
        <dbReference type="SMART" id="SM01329"/>
    </source>
</evidence>
<dbReference type="SMART" id="SM01329">
    <property type="entry name" value="Iso_dh"/>
    <property type="match status" value="1"/>
</dbReference>
<feature type="site" description="Critical for catalysis" evidence="11">
    <location>
        <position position="233"/>
    </location>
</feature>
<feature type="binding site" evidence="12">
    <location>
        <position position="153"/>
    </location>
    <ligand>
        <name>D-threo-isocitrate</name>
        <dbReference type="ChEBI" id="CHEBI:15562"/>
    </ligand>
</feature>
<feature type="binding site" evidence="14">
    <location>
        <begin position="96"/>
        <end position="98"/>
    </location>
    <ligand>
        <name>NADP(+)</name>
        <dbReference type="ChEBI" id="CHEBI:58349"/>
    </ligand>
</feature>
<dbReference type="OrthoDB" id="248923at2759"/>
<feature type="binding site" evidence="12">
    <location>
        <position position="130"/>
    </location>
    <ligand>
        <name>D-threo-isocitrate</name>
        <dbReference type="ChEBI" id="CHEBI:15562"/>
    </ligand>
</feature>
<dbReference type="GO" id="GO:0006099">
    <property type="term" value="P:tricarboxylic acid cycle"/>
    <property type="evidence" value="ECO:0007669"/>
    <property type="project" value="UniProtKB-KW"/>
</dbReference>
<dbReference type="PIRSF" id="PIRSF000108">
    <property type="entry name" value="IDH_NADP"/>
    <property type="match status" value="1"/>
</dbReference>
<evidence type="ECO:0000256" key="12">
    <source>
        <dbReference type="PIRSR" id="PIRSR000108-2"/>
    </source>
</evidence>
<name>A0A226ELI4_FOLCA</name>
<evidence type="ECO:0000256" key="14">
    <source>
        <dbReference type="PIRSR" id="PIRSR000108-4"/>
    </source>
</evidence>
<evidence type="ECO:0000256" key="7">
    <source>
        <dbReference type="ARBA" id="ARBA00022857"/>
    </source>
</evidence>
<keyword evidence="7 10" id="KW-0521">NADP</keyword>
<dbReference type="PANTHER" id="PTHR11822:SF21">
    <property type="entry name" value="ISOCITRATE DEHYDROGENASE [NADP], MITOCHONDRIAL"/>
    <property type="match status" value="1"/>
</dbReference>
<dbReference type="PANTHER" id="PTHR11822">
    <property type="entry name" value="NADP-SPECIFIC ISOCITRATE DEHYDROGENASE"/>
    <property type="match status" value="1"/>
</dbReference>
<dbReference type="InterPro" id="IPR024084">
    <property type="entry name" value="IsoPropMal-DH-like_dom"/>
</dbReference>
<evidence type="ECO:0000313" key="17">
    <source>
        <dbReference type="Proteomes" id="UP000198287"/>
    </source>
</evidence>
<dbReference type="SUPFAM" id="SSF53659">
    <property type="entry name" value="Isocitrate/Isopropylmalate dehydrogenase-like"/>
    <property type="match status" value="1"/>
</dbReference>
<feature type="binding site" evidence="14">
    <location>
        <position position="349"/>
    </location>
    <ligand>
        <name>NADP(+)</name>
        <dbReference type="ChEBI" id="CHEBI:58349"/>
    </ligand>
</feature>
<feature type="binding site" evidence="13">
    <location>
        <position position="296"/>
    </location>
    <ligand>
        <name>Mn(2+)</name>
        <dbReference type="ChEBI" id="CHEBI:29035"/>
    </ligand>
</feature>
<proteinExistence type="inferred from homology"/>
<dbReference type="Gene3D" id="3.40.718.10">
    <property type="entry name" value="Isopropylmalate Dehydrogenase"/>
    <property type="match status" value="1"/>
</dbReference>
<evidence type="ECO:0000256" key="10">
    <source>
        <dbReference type="PIRNR" id="PIRNR000108"/>
    </source>
</evidence>
<feature type="binding site" evidence="14">
    <location>
        <position position="281"/>
    </location>
    <ligand>
        <name>NADP(+)</name>
        <dbReference type="ChEBI" id="CHEBI:58349"/>
    </ligand>
</feature>
<evidence type="ECO:0000256" key="3">
    <source>
        <dbReference type="ARBA" id="ARBA00022435"/>
    </source>
</evidence>
<feature type="site" description="Critical for catalysis" evidence="11">
    <location>
        <position position="160"/>
    </location>
</feature>
<keyword evidence="8 10" id="KW-0560">Oxidoreductase</keyword>
<evidence type="ECO:0000256" key="9">
    <source>
        <dbReference type="ARBA" id="ARBA00023211"/>
    </source>
</evidence>
<dbReference type="GO" id="GO:0005739">
    <property type="term" value="C:mitochondrion"/>
    <property type="evidence" value="ECO:0007669"/>
    <property type="project" value="TreeGrafter"/>
</dbReference>
<evidence type="ECO:0000256" key="2">
    <source>
        <dbReference type="ARBA" id="ARBA00007769"/>
    </source>
</evidence>
<evidence type="ECO:0000256" key="11">
    <source>
        <dbReference type="PIRSR" id="PIRSR000108-1"/>
    </source>
</evidence>
<evidence type="ECO:0000313" key="16">
    <source>
        <dbReference type="EMBL" id="OXA58545.1"/>
    </source>
</evidence>
<reference evidence="16 17" key="1">
    <citation type="submission" date="2015-12" db="EMBL/GenBank/DDBJ databases">
        <title>The genome of Folsomia candida.</title>
        <authorList>
            <person name="Faddeeva A."/>
            <person name="Derks M.F."/>
            <person name="Anvar Y."/>
            <person name="Smit S."/>
            <person name="Van Straalen N."/>
            <person name="Roelofs D."/>
        </authorList>
    </citation>
    <scope>NUCLEOTIDE SEQUENCE [LARGE SCALE GENOMIC DNA]</scope>
    <source>
        <strain evidence="16 17">VU population</strain>
        <tissue evidence="16">Whole body</tissue>
    </source>
</reference>
<comment type="cofactor">
    <cofactor evidence="1">
        <name>Mn(2+)</name>
        <dbReference type="ChEBI" id="CHEBI:29035"/>
    </cofactor>
</comment>
<comment type="cofactor">
    <cofactor evidence="10 13">
        <name>Mg(2+)</name>
        <dbReference type="ChEBI" id="CHEBI:18420"/>
    </cofactor>
    <cofactor evidence="10 13">
        <name>Mn(2+)</name>
        <dbReference type="ChEBI" id="CHEBI:29035"/>
    </cofactor>
    <text evidence="10 13">Binds 1 Mg(2+) or Mn(2+) ion per subunit.</text>
</comment>
<keyword evidence="6 10" id="KW-0460">Magnesium</keyword>
<protein>
    <recommendedName>
        <fullName evidence="10">Isocitrate dehydrogenase [NADP]</fullName>
        <ecNumber evidence="10">1.1.1.42</ecNumber>
    </recommendedName>
</protein>
<evidence type="ECO:0000256" key="5">
    <source>
        <dbReference type="ARBA" id="ARBA00022723"/>
    </source>
</evidence>
<dbReference type="GO" id="GO:0006739">
    <property type="term" value="P:NADP+ metabolic process"/>
    <property type="evidence" value="ECO:0007669"/>
    <property type="project" value="TreeGrafter"/>
</dbReference>
<evidence type="ECO:0000256" key="13">
    <source>
        <dbReference type="PIRSR" id="PIRSR000108-3"/>
    </source>
</evidence>
<dbReference type="GO" id="GO:0004450">
    <property type="term" value="F:isocitrate dehydrogenase (NADP+) activity"/>
    <property type="evidence" value="ECO:0007669"/>
    <property type="project" value="UniProtKB-EC"/>
</dbReference>
<accession>A0A226ELI4</accession>
<dbReference type="GO" id="GO:0000287">
    <property type="term" value="F:magnesium ion binding"/>
    <property type="evidence" value="ECO:0007669"/>
    <property type="project" value="InterPro"/>
</dbReference>
<evidence type="ECO:0000256" key="8">
    <source>
        <dbReference type="ARBA" id="ARBA00023002"/>
    </source>
</evidence>
<feature type="binding site" evidence="13">
    <location>
        <position position="273"/>
    </location>
    <ligand>
        <name>Mn(2+)</name>
        <dbReference type="ChEBI" id="CHEBI:29035"/>
    </ligand>
</feature>
<keyword evidence="4 10" id="KW-0816">Tricarboxylic acid cycle</keyword>
<comment type="similarity">
    <text evidence="2 10">Belongs to the isocitrate and isopropylmalate dehydrogenases family.</text>
</comment>
<feature type="binding site" evidence="12">
    <location>
        <position position="98"/>
    </location>
    <ligand>
        <name>D-threo-isocitrate</name>
        <dbReference type="ChEBI" id="CHEBI:15562"/>
    </ligand>
</feature>
<dbReference type="NCBIfam" id="NF006156">
    <property type="entry name" value="PRK08299.1"/>
    <property type="match status" value="1"/>
</dbReference>
<dbReference type="NCBIfam" id="TIGR00127">
    <property type="entry name" value="nadp_idh_euk"/>
    <property type="match status" value="1"/>
</dbReference>